<name>A0A6J4SFU3_9ACTN</name>
<dbReference type="InterPro" id="IPR016171">
    <property type="entry name" value="Vanillyl_alc_oxidase_C-sub2"/>
</dbReference>
<evidence type="ECO:0000313" key="11">
    <source>
        <dbReference type="EMBL" id="CAA9492424.1"/>
    </source>
</evidence>
<dbReference type="GO" id="GO:0051536">
    <property type="term" value="F:iron-sulfur cluster binding"/>
    <property type="evidence" value="ECO:0007669"/>
    <property type="project" value="UniProtKB-KW"/>
</dbReference>
<feature type="domain" description="Cysteine-rich" evidence="8">
    <location>
        <begin position="531"/>
        <end position="606"/>
    </location>
</feature>
<dbReference type="SUPFAM" id="SSF46548">
    <property type="entry name" value="alpha-helical ferredoxin"/>
    <property type="match status" value="1"/>
</dbReference>
<dbReference type="InterPro" id="IPR017896">
    <property type="entry name" value="4Fe4S_Fe-S-bd"/>
</dbReference>
<dbReference type="PANTHER" id="PTHR11748">
    <property type="entry name" value="D-LACTATE DEHYDROGENASE"/>
    <property type="match status" value="1"/>
</dbReference>
<dbReference type="Pfam" id="PF02913">
    <property type="entry name" value="FAD-oxidase_C"/>
    <property type="match status" value="1"/>
</dbReference>
<evidence type="ECO:0000259" key="9">
    <source>
        <dbReference type="Pfam" id="PF02913"/>
    </source>
</evidence>
<keyword evidence="2" id="KW-0285">Flavoprotein</keyword>
<gene>
    <name evidence="11" type="ORF">AVDCRST_MAG45-821</name>
</gene>
<keyword evidence="6" id="KW-0408">Iron</keyword>
<dbReference type="Pfam" id="PF13183">
    <property type="entry name" value="Fer4_8"/>
    <property type="match status" value="1"/>
</dbReference>
<feature type="domain" description="4Fe-4S ferredoxin-type" evidence="10">
    <location>
        <begin position="350"/>
        <end position="426"/>
    </location>
</feature>
<dbReference type="PROSITE" id="PS00198">
    <property type="entry name" value="4FE4S_FER_1"/>
    <property type="match status" value="1"/>
</dbReference>
<protein>
    <submittedName>
        <fullName evidence="11">Fe-S protein, homolog of lactate dehydrogenase SO1521</fullName>
    </submittedName>
</protein>
<evidence type="ECO:0000256" key="1">
    <source>
        <dbReference type="ARBA" id="ARBA00001974"/>
    </source>
</evidence>
<dbReference type="GO" id="GO:0046872">
    <property type="term" value="F:metal ion binding"/>
    <property type="evidence" value="ECO:0007669"/>
    <property type="project" value="UniProtKB-KW"/>
</dbReference>
<proteinExistence type="predicted"/>
<feature type="domain" description="FAD-binding oxidoreductase/transferase type 4 C-terminal" evidence="9">
    <location>
        <begin position="64"/>
        <end position="310"/>
    </location>
</feature>
<dbReference type="InterPro" id="IPR004113">
    <property type="entry name" value="FAD-bd_oxidored_4_C"/>
</dbReference>
<dbReference type="Pfam" id="PF02754">
    <property type="entry name" value="CCG"/>
    <property type="match status" value="1"/>
</dbReference>
<organism evidence="11">
    <name type="scientific">uncultured Solirubrobacterales bacterium</name>
    <dbReference type="NCBI Taxonomy" id="768556"/>
    <lineage>
        <taxon>Bacteria</taxon>
        <taxon>Bacillati</taxon>
        <taxon>Actinomycetota</taxon>
        <taxon>Thermoleophilia</taxon>
        <taxon>Solirubrobacterales</taxon>
        <taxon>environmental samples</taxon>
    </lineage>
</organism>
<keyword evidence="7" id="KW-0411">Iron-sulfur</keyword>
<sequence>MRDLRDRVAHLVREEFPDIPRRVSGYNLDDLLPENGFHVARALVGSEGTCVNVLEATVRLVPSPPHRALVVLGYPTLFAAADHVPELLTHEPIGLEGFNDVLTENMEFKHRLREERSRLPEGRAWLLAEFGAWSAEEARHQARAALEAVERSGGPHLESRLLAGAADQKMAWTVREAAVGDSRAPGALEAEGNWEDAAVHPDKLGAYLRDFDALVERHGYRCVYYGHFGQGCVHTRLDFDLKTAAGTRAFRSFMEAAADLVLAHGGSLAGEYGEGQGRSELLPRMFGPELMDAFREFKAIWDPDGKMNPDRLIDAPPLDENLRLGVDYRPPALKTELAFPRDGASFAGAVERCFGMGKCRDPQPGYTMCPSFGATREEKHTTRGRARLLFEMLQGEVITDGWRSEEVRESLDLCLACKGCQTDCPTQTDLAALKAEFLSHHYRRRLRPRSAYALGLFPWSARLAARAPRLVNAATRAPVIGGRLKQLAGVTPERDLPPFASETFRDWFAARGGSRNPGGRRVILWPDTFTNHLQPHVARAATEVLEAHGLAVELPPGGLCCGRPLYDFGMLTLARHTLRRLLDGMADQIREGVPVVGLEPSCVAVFRDELVEMLPHDQNAHRLRSQTFTLSEFLSREVDDFRPRRPLERRALVQAHCHHRAVMGLEADCSVLAAAGIETDRVEVACCGLAGSFGYEREKYAISMRIGERGILPAVRAAPADTLVLADGFSCRSQIAHATGRRALHLAEALRMGMDGGEPR</sequence>
<dbReference type="GO" id="GO:0050660">
    <property type="term" value="F:flavin adenine dinucleotide binding"/>
    <property type="evidence" value="ECO:0007669"/>
    <property type="project" value="InterPro"/>
</dbReference>
<dbReference type="PANTHER" id="PTHR11748:SF119">
    <property type="entry name" value="D-2-HYDROXYGLUTARATE DEHYDROGENASE"/>
    <property type="match status" value="1"/>
</dbReference>
<reference evidence="11" key="1">
    <citation type="submission" date="2020-02" db="EMBL/GenBank/DDBJ databases">
        <authorList>
            <person name="Meier V. D."/>
        </authorList>
    </citation>
    <scope>NUCLEOTIDE SEQUENCE</scope>
    <source>
        <strain evidence="11">AVDCRST_MAG45</strain>
    </source>
</reference>
<dbReference type="GO" id="GO:1903457">
    <property type="term" value="P:lactate catabolic process"/>
    <property type="evidence" value="ECO:0007669"/>
    <property type="project" value="TreeGrafter"/>
</dbReference>
<dbReference type="GO" id="GO:0004458">
    <property type="term" value="F:D-lactate dehydrogenase (cytochrome) activity"/>
    <property type="evidence" value="ECO:0007669"/>
    <property type="project" value="TreeGrafter"/>
</dbReference>
<dbReference type="EMBL" id="CADCVU010000072">
    <property type="protein sequence ID" value="CAA9492424.1"/>
    <property type="molecule type" value="Genomic_DNA"/>
</dbReference>
<evidence type="ECO:0000256" key="5">
    <source>
        <dbReference type="ARBA" id="ARBA00023002"/>
    </source>
</evidence>
<evidence type="ECO:0000259" key="10">
    <source>
        <dbReference type="Pfam" id="PF13183"/>
    </source>
</evidence>
<dbReference type="AlphaFoldDB" id="A0A6J4SFU3"/>
<evidence type="ECO:0000256" key="3">
    <source>
        <dbReference type="ARBA" id="ARBA00022723"/>
    </source>
</evidence>
<evidence type="ECO:0000256" key="6">
    <source>
        <dbReference type="ARBA" id="ARBA00023004"/>
    </source>
</evidence>
<keyword evidence="3" id="KW-0479">Metal-binding</keyword>
<dbReference type="Gene3D" id="1.10.45.10">
    <property type="entry name" value="Vanillyl-alcohol Oxidase, Chain A, domain 4"/>
    <property type="match status" value="1"/>
</dbReference>
<keyword evidence="5" id="KW-0560">Oxidoreductase</keyword>
<evidence type="ECO:0000256" key="2">
    <source>
        <dbReference type="ARBA" id="ARBA00022630"/>
    </source>
</evidence>
<dbReference type="SUPFAM" id="SSF55103">
    <property type="entry name" value="FAD-linked oxidases, C-terminal domain"/>
    <property type="match status" value="1"/>
</dbReference>
<dbReference type="InterPro" id="IPR017900">
    <property type="entry name" value="4Fe4S_Fe_S_CS"/>
</dbReference>
<comment type="cofactor">
    <cofactor evidence="1">
        <name>FAD</name>
        <dbReference type="ChEBI" id="CHEBI:57692"/>
    </cofactor>
</comment>
<accession>A0A6J4SFU3</accession>
<dbReference type="InterPro" id="IPR016164">
    <property type="entry name" value="FAD-linked_Oxase-like_C"/>
</dbReference>
<dbReference type="GO" id="GO:0008720">
    <property type="term" value="F:D-lactate dehydrogenase (NAD+) activity"/>
    <property type="evidence" value="ECO:0007669"/>
    <property type="project" value="TreeGrafter"/>
</dbReference>
<dbReference type="InterPro" id="IPR004017">
    <property type="entry name" value="Cys_rich_dom"/>
</dbReference>
<dbReference type="Gene3D" id="3.30.70.2740">
    <property type="match status" value="1"/>
</dbReference>
<evidence type="ECO:0000259" key="8">
    <source>
        <dbReference type="Pfam" id="PF02754"/>
    </source>
</evidence>
<evidence type="ECO:0000256" key="4">
    <source>
        <dbReference type="ARBA" id="ARBA00022827"/>
    </source>
</evidence>
<keyword evidence="4" id="KW-0274">FAD</keyword>
<evidence type="ECO:0000256" key="7">
    <source>
        <dbReference type="ARBA" id="ARBA00023014"/>
    </source>
</evidence>